<dbReference type="PANTHER" id="PTHR19446">
    <property type="entry name" value="REVERSE TRANSCRIPTASES"/>
    <property type="match status" value="1"/>
</dbReference>
<evidence type="ECO:0000313" key="2">
    <source>
        <dbReference type="Proteomes" id="UP000824120"/>
    </source>
</evidence>
<sequence length="157" mass="18986">MSGHSTIEVTHLAQILMEKYKERKRDLHMVFTYLEKVYDKVPREVLWQCLESKGVPMTYIRTIKDRYHRFNIQIDDDVAHRTTWMKMRLATDILCDKKISPKLKVKNTCDHKMRVAKMRILREMCGYIKSDKIMNEDIWDTMLVTFVMDNIRKEKLR</sequence>
<proteinExistence type="predicted"/>
<reference evidence="1 2" key="1">
    <citation type="submission" date="2020-09" db="EMBL/GenBank/DDBJ databases">
        <title>De no assembly of potato wild relative species, Solanum commersonii.</title>
        <authorList>
            <person name="Cho K."/>
        </authorList>
    </citation>
    <scope>NUCLEOTIDE SEQUENCE [LARGE SCALE GENOMIC DNA]</scope>
    <source>
        <strain evidence="1">LZ3.2</strain>
        <tissue evidence="1">Leaf</tissue>
    </source>
</reference>
<comment type="caution">
    <text evidence="1">The sequence shown here is derived from an EMBL/GenBank/DDBJ whole genome shotgun (WGS) entry which is preliminary data.</text>
</comment>
<organism evidence="1 2">
    <name type="scientific">Solanum commersonii</name>
    <name type="common">Commerson's wild potato</name>
    <name type="synonym">Commerson's nightshade</name>
    <dbReference type="NCBI Taxonomy" id="4109"/>
    <lineage>
        <taxon>Eukaryota</taxon>
        <taxon>Viridiplantae</taxon>
        <taxon>Streptophyta</taxon>
        <taxon>Embryophyta</taxon>
        <taxon>Tracheophyta</taxon>
        <taxon>Spermatophyta</taxon>
        <taxon>Magnoliopsida</taxon>
        <taxon>eudicotyledons</taxon>
        <taxon>Gunneridae</taxon>
        <taxon>Pentapetalae</taxon>
        <taxon>asterids</taxon>
        <taxon>lamiids</taxon>
        <taxon>Solanales</taxon>
        <taxon>Solanaceae</taxon>
        <taxon>Solanoideae</taxon>
        <taxon>Solaneae</taxon>
        <taxon>Solanum</taxon>
    </lineage>
</organism>
<dbReference type="EMBL" id="JACXVP010000009">
    <property type="protein sequence ID" value="KAG5588721.1"/>
    <property type="molecule type" value="Genomic_DNA"/>
</dbReference>
<dbReference type="Proteomes" id="UP000824120">
    <property type="component" value="Chromosome 9"/>
</dbReference>
<dbReference type="AlphaFoldDB" id="A0A9J5XKA8"/>
<dbReference type="OrthoDB" id="1245115at2759"/>
<evidence type="ECO:0000313" key="1">
    <source>
        <dbReference type="EMBL" id="KAG5588721.1"/>
    </source>
</evidence>
<name>A0A9J5XKA8_SOLCO</name>
<keyword evidence="2" id="KW-1185">Reference proteome</keyword>
<evidence type="ECO:0008006" key="3">
    <source>
        <dbReference type="Google" id="ProtNLM"/>
    </source>
</evidence>
<gene>
    <name evidence="1" type="ORF">H5410_049155</name>
</gene>
<protein>
    <recommendedName>
        <fullName evidence="3">Reverse transcriptase domain-containing protein</fullName>
    </recommendedName>
</protein>
<accession>A0A9J5XKA8</accession>